<gene>
    <name evidence="1" type="ORF">CEXT_661321</name>
</gene>
<accession>A0AAV4W2L9</accession>
<organism evidence="1 2">
    <name type="scientific">Caerostris extrusa</name>
    <name type="common">Bark spider</name>
    <name type="synonym">Caerostris bankana</name>
    <dbReference type="NCBI Taxonomy" id="172846"/>
    <lineage>
        <taxon>Eukaryota</taxon>
        <taxon>Metazoa</taxon>
        <taxon>Ecdysozoa</taxon>
        <taxon>Arthropoda</taxon>
        <taxon>Chelicerata</taxon>
        <taxon>Arachnida</taxon>
        <taxon>Araneae</taxon>
        <taxon>Araneomorphae</taxon>
        <taxon>Entelegynae</taxon>
        <taxon>Araneoidea</taxon>
        <taxon>Araneidae</taxon>
        <taxon>Caerostris</taxon>
    </lineage>
</organism>
<name>A0AAV4W2L9_CAEEX</name>
<comment type="caution">
    <text evidence="1">The sequence shown here is derived from an EMBL/GenBank/DDBJ whole genome shotgun (WGS) entry which is preliminary data.</text>
</comment>
<reference evidence="1 2" key="1">
    <citation type="submission" date="2021-06" db="EMBL/GenBank/DDBJ databases">
        <title>Caerostris extrusa draft genome.</title>
        <authorList>
            <person name="Kono N."/>
            <person name="Arakawa K."/>
        </authorList>
    </citation>
    <scope>NUCLEOTIDE SEQUENCE [LARGE SCALE GENOMIC DNA]</scope>
</reference>
<protein>
    <submittedName>
        <fullName evidence="1">Uncharacterized protein</fullName>
    </submittedName>
</protein>
<dbReference type="Proteomes" id="UP001054945">
    <property type="component" value="Unassembled WGS sequence"/>
</dbReference>
<dbReference type="EMBL" id="BPLR01015560">
    <property type="protein sequence ID" value="GIY76986.1"/>
    <property type="molecule type" value="Genomic_DNA"/>
</dbReference>
<evidence type="ECO:0000313" key="2">
    <source>
        <dbReference type="Proteomes" id="UP001054945"/>
    </source>
</evidence>
<proteinExistence type="predicted"/>
<keyword evidence="2" id="KW-1185">Reference proteome</keyword>
<dbReference type="AlphaFoldDB" id="A0AAV4W2L9"/>
<evidence type="ECO:0000313" key="1">
    <source>
        <dbReference type="EMBL" id="GIY76986.1"/>
    </source>
</evidence>
<sequence length="124" mass="14314">MALLMKIKPIRYRGAQVSLFTSVVPFVPLRIKSNMDQELWNTIMLWNIVMFWGCISSGKVSEEHDREKQQQQQKVMTPFCGCSPSHEEGDAVDRQTADLFRYLSSSSDFVVNILFVFCLTFLIL</sequence>